<evidence type="ECO:0000256" key="5">
    <source>
        <dbReference type="PIRSR" id="PIRSR002756-1"/>
    </source>
</evidence>
<accession>A0A1R4IF55</accession>
<dbReference type="Pfam" id="PF12849">
    <property type="entry name" value="PBP_like_2"/>
    <property type="match status" value="1"/>
</dbReference>
<dbReference type="AlphaFoldDB" id="A0A1R4IF55"/>
<evidence type="ECO:0000259" key="7">
    <source>
        <dbReference type="Pfam" id="PF12849"/>
    </source>
</evidence>
<comment type="similarity">
    <text evidence="1 4">Belongs to the PstS family.</text>
</comment>
<dbReference type="PROSITE" id="PS51257">
    <property type="entry name" value="PROKAR_LIPOPROTEIN"/>
    <property type="match status" value="1"/>
</dbReference>
<dbReference type="STRING" id="1255658.FM114_01455"/>
<dbReference type="CDD" id="cd13565">
    <property type="entry name" value="PBP2_PstS"/>
    <property type="match status" value="1"/>
</dbReference>
<feature type="binding site" evidence="5">
    <location>
        <begin position="211"/>
        <end position="213"/>
    </location>
    <ligand>
        <name>phosphate</name>
        <dbReference type="ChEBI" id="CHEBI:43474"/>
    </ligand>
</feature>
<dbReference type="PIRSF" id="PIRSF002756">
    <property type="entry name" value="PstS"/>
    <property type="match status" value="1"/>
</dbReference>
<dbReference type="PANTHER" id="PTHR42996:SF1">
    <property type="entry name" value="PHOSPHATE-BINDING PROTEIN PSTS"/>
    <property type="match status" value="1"/>
</dbReference>
<dbReference type="InterPro" id="IPR024370">
    <property type="entry name" value="PBP_domain"/>
</dbReference>
<feature type="domain" description="PBP" evidence="7">
    <location>
        <begin position="53"/>
        <end position="358"/>
    </location>
</feature>
<keyword evidence="6" id="KW-0732">Signal</keyword>
<evidence type="ECO:0000256" key="3">
    <source>
        <dbReference type="ARBA" id="ARBA00022592"/>
    </source>
</evidence>
<dbReference type="Proteomes" id="UP000188342">
    <property type="component" value="Unassembled WGS sequence"/>
</dbReference>
<reference evidence="8 9" key="1">
    <citation type="submission" date="2017-02" db="EMBL/GenBank/DDBJ databases">
        <authorList>
            <person name="Peterson S.W."/>
        </authorList>
    </citation>
    <scope>NUCLEOTIDE SEQUENCE [LARGE SCALE GENOMIC DNA]</scope>
    <source>
        <strain evidence="8 9">LSP_Lj1</strain>
    </source>
</reference>
<keyword evidence="2 4" id="KW-0813">Transport</keyword>
<protein>
    <recommendedName>
        <fullName evidence="4">Phosphate-binding protein</fullName>
    </recommendedName>
</protein>
<dbReference type="InterPro" id="IPR005673">
    <property type="entry name" value="ABC_phos-bd_PstS"/>
</dbReference>
<dbReference type="InterPro" id="IPR050962">
    <property type="entry name" value="Phosphate-bind_PstS"/>
</dbReference>
<evidence type="ECO:0000313" key="8">
    <source>
        <dbReference type="EMBL" id="SJN18378.1"/>
    </source>
</evidence>
<keyword evidence="9" id="KW-1185">Reference proteome</keyword>
<evidence type="ECO:0000313" key="9">
    <source>
        <dbReference type="Proteomes" id="UP000188342"/>
    </source>
</evidence>
<dbReference type="GO" id="GO:0042301">
    <property type="term" value="F:phosphate ion binding"/>
    <property type="evidence" value="ECO:0007669"/>
    <property type="project" value="InterPro"/>
</dbReference>
<dbReference type="NCBIfam" id="TIGR00975">
    <property type="entry name" value="3a0107s03"/>
    <property type="match status" value="1"/>
</dbReference>
<feature type="binding site" evidence="5">
    <location>
        <begin position="67"/>
        <end position="69"/>
    </location>
    <ligand>
        <name>phosphate</name>
        <dbReference type="ChEBI" id="CHEBI:43474"/>
    </ligand>
</feature>
<keyword evidence="3 4" id="KW-0592">Phosphate transport</keyword>
<evidence type="ECO:0000256" key="6">
    <source>
        <dbReference type="SAM" id="SignalP"/>
    </source>
</evidence>
<evidence type="ECO:0000256" key="2">
    <source>
        <dbReference type="ARBA" id="ARBA00022448"/>
    </source>
</evidence>
<sequence>MTMNRTGKYAALAILGTLSLAACGGNDAGTAATSAAGSAASAATSAAAGGSTAELACPAGSLKGEGSSAQKTAMDELKKSYQDQCGNKGTIEYNPTGSGKGITNFNAKLVDWAGSDSALKDKPKDDGTIETDAAKKRCSGNEAWNLPMVVGPVAFAFNLDGVDELVLTPEILSNIFAGKITTWNDEAIKKANPDATLPGDKITVFYRSGESGTTENVTKYLKAAAPSAFTAETGKKWPMKAGEGKDGSSGVAEAVSSTKGAISYMEWSYAQSNNLNIAKIDNGGGAVELTPETVGKAVEGAEVKGKGNDLKLGLKYDIKEADAYPAILVTYEIVCSKGLDAGKTALLKDYLTYTASDEGQGQLEDAGYAPLPKSMQTKVQEAIKAIA</sequence>
<gene>
    <name evidence="8" type="ORF">FM114_01455</name>
</gene>
<name>A0A1R4IF55_9ACTN</name>
<dbReference type="EMBL" id="FUKQ01000006">
    <property type="protein sequence ID" value="SJN18378.1"/>
    <property type="molecule type" value="Genomic_DNA"/>
</dbReference>
<feature type="chain" id="PRO_5038771259" description="Phosphate-binding protein" evidence="6">
    <location>
        <begin position="25"/>
        <end position="387"/>
    </location>
</feature>
<feature type="binding site" evidence="5">
    <location>
        <position position="98"/>
    </location>
    <ligand>
        <name>phosphate</name>
        <dbReference type="ChEBI" id="CHEBI:43474"/>
    </ligand>
</feature>
<evidence type="ECO:0000256" key="1">
    <source>
        <dbReference type="ARBA" id="ARBA00008725"/>
    </source>
</evidence>
<evidence type="ECO:0000256" key="4">
    <source>
        <dbReference type="PIRNR" id="PIRNR002756"/>
    </source>
</evidence>
<dbReference type="GO" id="GO:0035435">
    <property type="term" value="P:phosphate ion transmembrane transport"/>
    <property type="evidence" value="ECO:0007669"/>
    <property type="project" value="InterPro"/>
</dbReference>
<dbReference type="Gene3D" id="3.40.190.10">
    <property type="entry name" value="Periplasmic binding protein-like II"/>
    <property type="match status" value="2"/>
</dbReference>
<proteinExistence type="inferred from homology"/>
<dbReference type="SUPFAM" id="SSF53850">
    <property type="entry name" value="Periplasmic binding protein-like II"/>
    <property type="match status" value="1"/>
</dbReference>
<dbReference type="GO" id="GO:0043190">
    <property type="term" value="C:ATP-binding cassette (ABC) transporter complex"/>
    <property type="evidence" value="ECO:0007669"/>
    <property type="project" value="InterPro"/>
</dbReference>
<dbReference type="PANTHER" id="PTHR42996">
    <property type="entry name" value="PHOSPHATE-BINDING PROTEIN PSTS"/>
    <property type="match status" value="1"/>
</dbReference>
<feature type="binding site" evidence="5">
    <location>
        <position position="116"/>
    </location>
    <ligand>
        <name>phosphate</name>
        <dbReference type="ChEBI" id="CHEBI:43474"/>
    </ligand>
</feature>
<organism evidence="8 9">
    <name type="scientific">Luteococcus japonicus LSP_Lj1</name>
    <dbReference type="NCBI Taxonomy" id="1255658"/>
    <lineage>
        <taxon>Bacteria</taxon>
        <taxon>Bacillati</taxon>
        <taxon>Actinomycetota</taxon>
        <taxon>Actinomycetes</taxon>
        <taxon>Propionibacteriales</taxon>
        <taxon>Propionibacteriaceae</taxon>
        <taxon>Luteococcus</taxon>
    </lineage>
</organism>
<feature type="signal peptide" evidence="6">
    <location>
        <begin position="1"/>
        <end position="24"/>
    </location>
</feature>